<dbReference type="EMBL" id="JAPZBR010000006">
    <property type="protein sequence ID" value="KAJ5349547.1"/>
    <property type="molecule type" value="Genomic_DNA"/>
</dbReference>
<feature type="compositionally biased region" description="Low complexity" evidence="1">
    <location>
        <begin position="72"/>
        <end position="91"/>
    </location>
</feature>
<sequence>MEPKNISKADKIDDARDVSQNKKPEKSEAHRLSIHNTVTMPRELTIQEDPTEPSCLTSPGLEARAGYLSERQAPSQASQSVQPESSSQSSVHGEDSGQEQDHVPLLRLPPHVPEPDSLATDRPDLVRSSVRRSWLNLRRRSSRASPRRTRKRPPHHDRHPREHQTSLLSPLRFASRSENEEGEEDENEEEEEGQEPGGDAVAAATRCWSTC</sequence>
<feature type="compositionally biased region" description="Low complexity" evidence="1">
    <location>
        <begin position="127"/>
        <end position="136"/>
    </location>
</feature>
<evidence type="ECO:0000256" key="1">
    <source>
        <dbReference type="SAM" id="MobiDB-lite"/>
    </source>
</evidence>
<gene>
    <name evidence="2" type="ORF">N7541_007274</name>
</gene>
<dbReference type="AlphaFoldDB" id="A0A9W9QWU1"/>
<protein>
    <submittedName>
        <fullName evidence="2">Uncharacterized protein</fullName>
    </submittedName>
</protein>
<evidence type="ECO:0000313" key="3">
    <source>
        <dbReference type="Proteomes" id="UP001148299"/>
    </source>
</evidence>
<reference evidence="2" key="1">
    <citation type="submission" date="2022-12" db="EMBL/GenBank/DDBJ databases">
        <authorList>
            <person name="Petersen C."/>
        </authorList>
    </citation>
    <scope>NUCLEOTIDE SEQUENCE</scope>
    <source>
        <strain evidence="2">IBT 35675</strain>
    </source>
</reference>
<feature type="compositionally biased region" description="Basic and acidic residues" evidence="1">
    <location>
        <begin position="92"/>
        <end position="104"/>
    </location>
</feature>
<proteinExistence type="predicted"/>
<organism evidence="2 3">
    <name type="scientific">Penicillium brevicompactum</name>
    <dbReference type="NCBI Taxonomy" id="5074"/>
    <lineage>
        <taxon>Eukaryota</taxon>
        <taxon>Fungi</taxon>
        <taxon>Dikarya</taxon>
        <taxon>Ascomycota</taxon>
        <taxon>Pezizomycotina</taxon>
        <taxon>Eurotiomycetes</taxon>
        <taxon>Eurotiomycetidae</taxon>
        <taxon>Eurotiales</taxon>
        <taxon>Aspergillaceae</taxon>
        <taxon>Penicillium</taxon>
    </lineage>
</organism>
<comment type="caution">
    <text evidence="2">The sequence shown here is derived from an EMBL/GenBank/DDBJ whole genome shotgun (WGS) entry which is preliminary data.</text>
</comment>
<name>A0A9W9QWU1_PENBR</name>
<feature type="compositionally biased region" description="Acidic residues" evidence="1">
    <location>
        <begin position="180"/>
        <end position="194"/>
    </location>
</feature>
<reference evidence="2" key="2">
    <citation type="journal article" date="2023" name="IMA Fungus">
        <title>Comparative genomic study of the Penicillium genus elucidates a diverse pangenome and 15 lateral gene transfer events.</title>
        <authorList>
            <person name="Petersen C."/>
            <person name="Sorensen T."/>
            <person name="Nielsen M.R."/>
            <person name="Sondergaard T.E."/>
            <person name="Sorensen J.L."/>
            <person name="Fitzpatrick D.A."/>
            <person name="Frisvad J.C."/>
            <person name="Nielsen K.L."/>
        </authorList>
    </citation>
    <scope>NUCLEOTIDE SEQUENCE</scope>
    <source>
        <strain evidence="2">IBT 35675</strain>
    </source>
</reference>
<feature type="compositionally biased region" description="Basic residues" evidence="1">
    <location>
        <begin position="137"/>
        <end position="158"/>
    </location>
</feature>
<evidence type="ECO:0000313" key="2">
    <source>
        <dbReference type="EMBL" id="KAJ5349547.1"/>
    </source>
</evidence>
<accession>A0A9W9QWU1</accession>
<dbReference type="Proteomes" id="UP001148299">
    <property type="component" value="Unassembled WGS sequence"/>
</dbReference>
<feature type="compositionally biased region" description="Basic and acidic residues" evidence="1">
    <location>
        <begin position="1"/>
        <end position="31"/>
    </location>
</feature>
<feature type="region of interest" description="Disordered" evidence="1">
    <location>
        <begin position="1"/>
        <end position="211"/>
    </location>
</feature>
<keyword evidence="3" id="KW-1185">Reference proteome</keyword>